<evidence type="ECO:0000256" key="7">
    <source>
        <dbReference type="ARBA" id="ARBA00022989"/>
    </source>
</evidence>
<protein>
    <submittedName>
        <fullName evidence="11">ABC-type dipeptide/oligopeptide/nickel transport system, permease component</fullName>
    </submittedName>
</protein>
<accession>A0AAC9ZCU4</accession>
<keyword evidence="6" id="KW-0653">Protein transport</keyword>
<evidence type="ECO:0000256" key="9">
    <source>
        <dbReference type="SAM" id="Phobius"/>
    </source>
</evidence>
<dbReference type="RefSeq" id="WP_024099102.1">
    <property type="nucleotide sequence ID" value="NZ_CP010589.1"/>
</dbReference>
<evidence type="ECO:0000256" key="6">
    <source>
        <dbReference type="ARBA" id="ARBA00022927"/>
    </source>
</evidence>
<evidence type="ECO:0000256" key="4">
    <source>
        <dbReference type="ARBA" id="ARBA00022692"/>
    </source>
</evidence>
<evidence type="ECO:0000256" key="1">
    <source>
        <dbReference type="ARBA" id="ARBA00004651"/>
    </source>
</evidence>
<dbReference type="InterPro" id="IPR050366">
    <property type="entry name" value="BP-dependent_transpt_permease"/>
</dbReference>
<dbReference type="GO" id="GO:0015833">
    <property type="term" value="P:peptide transport"/>
    <property type="evidence" value="ECO:0007669"/>
    <property type="project" value="UniProtKB-KW"/>
</dbReference>
<feature type="transmembrane region" description="Helical" evidence="9">
    <location>
        <begin position="114"/>
        <end position="137"/>
    </location>
</feature>
<keyword evidence="7 9" id="KW-1133">Transmembrane helix</keyword>
<dbReference type="GeneID" id="31848152"/>
<dbReference type="SUPFAM" id="SSF161098">
    <property type="entry name" value="MetI-like"/>
    <property type="match status" value="1"/>
</dbReference>
<evidence type="ECO:0000259" key="10">
    <source>
        <dbReference type="PROSITE" id="PS50928"/>
    </source>
</evidence>
<geneLocation type="plasmid" evidence="12">
    <name>pp63_a</name>
</geneLocation>
<evidence type="ECO:0000256" key="3">
    <source>
        <dbReference type="ARBA" id="ARBA00022475"/>
    </source>
</evidence>
<evidence type="ECO:0000256" key="8">
    <source>
        <dbReference type="ARBA" id="ARBA00023136"/>
    </source>
</evidence>
<sequence>MLLTSRRRPLLAAVILLCLGIWLAGAGGLLEYRISKEVLAPPGLGHWLGTNEIGQDVLTGLILATPTTLTLALATALVTVSLAVGAASLVVFGGSFLSALVLRCVDILQVVPTMLLLLLIAALVSPGFMALFLLLVLTGWSDDVRVAAAVLRREALRENVQYARVMGAGWVYCWRWHLFAALRPLLGALMVQNIRQAALKSAGLAFLGLTDPRLLTWGSMMQSAMDQLYTDAWIWLLLPPAALLSLLLHATLTQGDRRLRSAAVLGPAF</sequence>
<keyword evidence="8 9" id="KW-0472">Membrane</keyword>
<proteinExistence type="predicted"/>
<keyword evidence="2" id="KW-0813">Transport</keyword>
<name>A0AAC9ZCU4_9RHOB</name>
<keyword evidence="5" id="KW-0571">Peptide transport</keyword>
<dbReference type="InterPro" id="IPR035906">
    <property type="entry name" value="MetI-like_sf"/>
</dbReference>
<dbReference type="EMBL" id="CP010785">
    <property type="protein sequence ID" value="ATF07827.1"/>
    <property type="molecule type" value="Genomic_DNA"/>
</dbReference>
<dbReference type="GO" id="GO:0015031">
    <property type="term" value="P:protein transport"/>
    <property type="evidence" value="ECO:0007669"/>
    <property type="project" value="UniProtKB-KW"/>
</dbReference>
<dbReference type="PANTHER" id="PTHR43386">
    <property type="entry name" value="OLIGOPEPTIDE TRANSPORT SYSTEM PERMEASE PROTEIN APPC"/>
    <property type="match status" value="1"/>
</dbReference>
<feature type="transmembrane region" description="Helical" evidence="9">
    <location>
        <begin position="232"/>
        <end position="252"/>
    </location>
</feature>
<reference evidence="11 12" key="1">
    <citation type="journal article" date="2017" name="Front. Microbiol.">
        <title>Phaeobacter piscinae sp. nov., a species of the Roseobacter group and potential aquaculture probiont.</title>
        <authorList>
            <person name="Sonnenschein E.C."/>
            <person name="Phippen C.B.W."/>
            <person name="Nielsen K.F."/>
            <person name="Mateiu R.V."/>
            <person name="Melchiorsen J."/>
            <person name="Gram L."/>
            <person name="Overmann J."/>
            <person name="Freese H.M."/>
        </authorList>
    </citation>
    <scope>NUCLEOTIDE SEQUENCE [LARGE SCALE GENOMIC DNA]</scope>
    <source>
        <strain evidence="11 12">P63</strain>
    </source>
</reference>
<feature type="domain" description="ABC transmembrane type-1" evidence="10">
    <location>
        <begin position="65"/>
        <end position="248"/>
    </location>
</feature>
<keyword evidence="3" id="KW-1003">Cell membrane</keyword>
<dbReference type="Gene3D" id="1.10.3720.10">
    <property type="entry name" value="MetI-like"/>
    <property type="match status" value="1"/>
</dbReference>
<dbReference type="Proteomes" id="UP000217545">
    <property type="component" value="Plasmid pP63_a"/>
</dbReference>
<keyword evidence="4 9" id="KW-0812">Transmembrane</keyword>
<organism evidence="11 12">
    <name type="scientific">Phaeobacter gallaeciensis</name>
    <dbReference type="NCBI Taxonomy" id="60890"/>
    <lineage>
        <taxon>Bacteria</taxon>
        <taxon>Pseudomonadati</taxon>
        <taxon>Pseudomonadota</taxon>
        <taxon>Alphaproteobacteria</taxon>
        <taxon>Rhodobacterales</taxon>
        <taxon>Roseobacteraceae</taxon>
        <taxon>Phaeobacter</taxon>
    </lineage>
</organism>
<evidence type="ECO:0000256" key="2">
    <source>
        <dbReference type="ARBA" id="ARBA00022448"/>
    </source>
</evidence>
<dbReference type="GO" id="GO:0055085">
    <property type="term" value="P:transmembrane transport"/>
    <property type="evidence" value="ECO:0007669"/>
    <property type="project" value="InterPro"/>
</dbReference>
<dbReference type="GO" id="GO:0005886">
    <property type="term" value="C:plasma membrane"/>
    <property type="evidence" value="ECO:0007669"/>
    <property type="project" value="UniProtKB-SubCell"/>
</dbReference>
<dbReference type="InterPro" id="IPR000515">
    <property type="entry name" value="MetI-like"/>
</dbReference>
<dbReference type="PROSITE" id="PS50928">
    <property type="entry name" value="ABC_TM1"/>
    <property type="match status" value="1"/>
</dbReference>
<evidence type="ECO:0000313" key="11">
    <source>
        <dbReference type="EMBL" id="ATF07827.1"/>
    </source>
</evidence>
<gene>
    <name evidence="11" type="ORF">PhaeoP63_03794</name>
</gene>
<keyword evidence="11" id="KW-0614">Plasmid</keyword>
<dbReference type="AlphaFoldDB" id="A0AAC9ZCU4"/>
<evidence type="ECO:0000313" key="12">
    <source>
        <dbReference type="Proteomes" id="UP000217545"/>
    </source>
</evidence>
<feature type="transmembrane region" description="Helical" evidence="9">
    <location>
        <begin position="71"/>
        <end position="102"/>
    </location>
</feature>
<dbReference type="PANTHER" id="PTHR43386:SF1">
    <property type="entry name" value="D,D-DIPEPTIDE TRANSPORT SYSTEM PERMEASE PROTEIN DDPC-RELATED"/>
    <property type="match status" value="1"/>
</dbReference>
<comment type="subcellular location">
    <subcellularLocation>
        <location evidence="1">Cell membrane</location>
        <topology evidence="1">Multi-pass membrane protein</topology>
    </subcellularLocation>
</comment>
<evidence type="ECO:0000256" key="5">
    <source>
        <dbReference type="ARBA" id="ARBA00022856"/>
    </source>
</evidence>